<proteinExistence type="predicted"/>
<name>A0A151MMA7_ALLMI</name>
<protein>
    <submittedName>
        <fullName evidence="1">Uncharacterized protein</fullName>
    </submittedName>
</protein>
<evidence type="ECO:0000313" key="2">
    <source>
        <dbReference type="Proteomes" id="UP000050525"/>
    </source>
</evidence>
<gene>
    <name evidence="1" type="ORF">Y1Q_0012315</name>
</gene>
<reference evidence="1 2" key="1">
    <citation type="journal article" date="2012" name="Genome Biol.">
        <title>Sequencing three crocodilian genomes to illuminate the evolution of archosaurs and amniotes.</title>
        <authorList>
            <person name="St John J.A."/>
            <person name="Braun E.L."/>
            <person name="Isberg S.R."/>
            <person name="Miles L.G."/>
            <person name="Chong A.Y."/>
            <person name="Gongora J."/>
            <person name="Dalzell P."/>
            <person name="Moran C."/>
            <person name="Bed'hom B."/>
            <person name="Abzhanov A."/>
            <person name="Burgess S.C."/>
            <person name="Cooksey A.M."/>
            <person name="Castoe T.A."/>
            <person name="Crawford N.G."/>
            <person name="Densmore L.D."/>
            <person name="Drew J.C."/>
            <person name="Edwards S.V."/>
            <person name="Faircloth B.C."/>
            <person name="Fujita M.K."/>
            <person name="Greenwold M.J."/>
            <person name="Hoffmann F.G."/>
            <person name="Howard J.M."/>
            <person name="Iguchi T."/>
            <person name="Janes D.E."/>
            <person name="Khan S.Y."/>
            <person name="Kohno S."/>
            <person name="de Koning A.J."/>
            <person name="Lance S.L."/>
            <person name="McCarthy F.M."/>
            <person name="McCormack J.E."/>
            <person name="Merchant M.E."/>
            <person name="Peterson D.G."/>
            <person name="Pollock D.D."/>
            <person name="Pourmand N."/>
            <person name="Raney B.J."/>
            <person name="Roessler K.A."/>
            <person name="Sanford J.R."/>
            <person name="Sawyer R.H."/>
            <person name="Schmidt C.J."/>
            <person name="Triplett E.W."/>
            <person name="Tuberville T.D."/>
            <person name="Venegas-Anaya M."/>
            <person name="Howard J.T."/>
            <person name="Jarvis E.D."/>
            <person name="Guillette L.J.Jr."/>
            <person name="Glenn T.C."/>
            <person name="Green R.E."/>
            <person name="Ray D.A."/>
        </authorList>
    </citation>
    <scope>NUCLEOTIDE SEQUENCE [LARGE SCALE GENOMIC DNA]</scope>
    <source>
        <strain evidence="1">KSC_2009_1</strain>
    </source>
</reference>
<organism evidence="1 2">
    <name type="scientific">Alligator mississippiensis</name>
    <name type="common">American alligator</name>
    <dbReference type="NCBI Taxonomy" id="8496"/>
    <lineage>
        <taxon>Eukaryota</taxon>
        <taxon>Metazoa</taxon>
        <taxon>Chordata</taxon>
        <taxon>Craniata</taxon>
        <taxon>Vertebrata</taxon>
        <taxon>Euteleostomi</taxon>
        <taxon>Archelosauria</taxon>
        <taxon>Archosauria</taxon>
        <taxon>Crocodylia</taxon>
        <taxon>Alligatoridae</taxon>
        <taxon>Alligatorinae</taxon>
        <taxon>Alligator</taxon>
    </lineage>
</organism>
<dbReference type="AlphaFoldDB" id="A0A151MMA7"/>
<dbReference type="EMBL" id="AKHW03005680">
    <property type="protein sequence ID" value="KYO25665.1"/>
    <property type="molecule type" value="Genomic_DNA"/>
</dbReference>
<keyword evidence="2" id="KW-1185">Reference proteome</keyword>
<dbReference type="Proteomes" id="UP000050525">
    <property type="component" value="Unassembled WGS sequence"/>
</dbReference>
<evidence type="ECO:0000313" key="1">
    <source>
        <dbReference type="EMBL" id="KYO25665.1"/>
    </source>
</evidence>
<sequence>MEQRGSESKRFLTAVILASQDCRRRLPLDPMNFSDSGKGKRTDNCSSISHPFVIFANGRRSGQCGIGVCHTQPCGKRHWLNQTRVSQ</sequence>
<comment type="caution">
    <text evidence="1">The sequence shown here is derived from an EMBL/GenBank/DDBJ whole genome shotgun (WGS) entry which is preliminary data.</text>
</comment>
<accession>A0A151MMA7</accession>